<name>A0ABX1VIG7_9PLAN</name>
<gene>
    <name evidence="1" type="primary">kynB</name>
    <name evidence="1" type="ORF">LzC2_40060</name>
</gene>
<dbReference type="Proteomes" id="UP000609651">
    <property type="component" value="Unassembled WGS sequence"/>
</dbReference>
<reference evidence="1 2" key="1">
    <citation type="journal article" date="2020" name="Syst. Appl. Microbiol.">
        <title>Alienimonas chondri sp. nov., a novel planctomycete isolated from the biofilm of the red alga Chondrus crispus.</title>
        <authorList>
            <person name="Vitorino I."/>
            <person name="Albuquerque L."/>
            <person name="Wiegand S."/>
            <person name="Kallscheuer N."/>
            <person name="da Costa M.S."/>
            <person name="Lobo-da-Cunha A."/>
            <person name="Jogler C."/>
            <person name="Lage O.M."/>
        </authorList>
    </citation>
    <scope>NUCLEOTIDE SEQUENCE [LARGE SCALE GENOMIC DNA]</scope>
    <source>
        <strain evidence="1 2">LzC2</strain>
    </source>
</reference>
<accession>A0ABX1VIG7</accession>
<dbReference type="EMBL" id="WTPX01000226">
    <property type="protein sequence ID" value="NNJ27895.1"/>
    <property type="molecule type" value="Genomic_DNA"/>
</dbReference>
<dbReference type="EC" id="3.5.1.9" evidence="1"/>
<evidence type="ECO:0000313" key="1">
    <source>
        <dbReference type="EMBL" id="NNJ27895.1"/>
    </source>
</evidence>
<dbReference type="PANTHER" id="PTHR31118">
    <property type="entry name" value="CYCLASE-LIKE PROTEIN 2"/>
    <property type="match status" value="1"/>
</dbReference>
<comment type="caution">
    <text evidence="1">The sequence shown here is derived from an EMBL/GenBank/DDBJ whole genome shotgun (WGS) entry which is preliminary data.</text>
</comment>
<sequence>MPFVDLSHPIRPGMPAYPGDGPTTFTPVADYANDGYRERTVTMPSHTGTHIDPPGHMIPGRRMLDEFPIEHFIGRAGRLDVTDLSPGSEIEAERLTHFGETLSHLDYLLVETGWAARWGEPTYFENIPVFSPAAAQRLAELSEANGGRLRGVGLDVSSVDPVGAEDFPIHEIFLGAGLLIVENVADLSAVPDSDFTFSCPPLPLADADGAPCRAWASW</sequence>
<keyword evidence="1" id="KW-0378">Hydrolase</keyword>
<protein>
    <submittedName>
        <fullName evidence="1">Kynurenine formamidase</fullName>
        <ecNumber evidence="1">3.5.1.9</ecNumber>
    </submittedName>
</protein>
<dbReference type="SUPFAM" id="SSF102198">
    <property type="entry name" value="Putative cyclase"/>
    <property type="match status" value="1"/>
</dbReference>
<dbReference type="PANTHER" id="PTHR31118:SF12">
    <property type="entry name" value="CYCLASE-LIKE PROTEIN 2"/>
    <property type="match status" value="1"/>
</dbReference>
<evidence type="ECO:0000313" key="2">
    <source>
        <dbReference type="Proteomes" id="UP000609651"/>
    </source>
</evidence>
<keyword evidence="2" id="KW-1185">Reference proteome</keyword>
<proteinExistence type="predicted"/>
<dbReference type="GO" id="GO:0004061">
    <property type="term" value="F:arylformamidase activity"/>
    <property type="evidence" value="ECO:0007669"/>
    <property type="project" value="UniProtKB-EC"/>
</dbReference>
<dbReference type="Pfam" id="PF04199">
    <property type="entry name" value="Cyclase"/>
    <property type="match status" value="1"/>
</dbReference>
<dbReference type="Gene3D" id="3.50.30.50">
    <property type="entry name" value="Putative cyclase"/>
    <property type="match status" value="1"/>
</dbReference>
<dbReference type="InterPro" id="IPR037175">
    <property type="entry name" value="KFase_sf"/>
</dbReference>
<dbReference type="InterPro" id="IPR007325">
    <property type="entry name" value="KFase/CYL"/>
</dbReference>
<dbReference type="RefSeq" id="WP_171189802.1">
    <property type="nucleotide sequence ID" value="NZ_WTPX01000226.1"/>
</dbReference>
<organism evidence="1 2">
    <name type="scientific">Alienimonas chondri</name>
    <dbReference type="NCBI Taxonomy" id="2681879"/>
    <lineage>
        <taxon>Bacteria</taxon>
        <taxon>Pseudomonadati</taxon>
        <taxon>Planctomycetota</taxon>
        <taxon>Planctomycetia</taxon>
        <taxon>Planctomycetales</taxon>
        <taxon>Planctomycetaceae</taxon>
        <taxon>Alienimonas</taxon>
    </lineage>
</organism>